<evidence type="ECO:0000256" key="6">
    <source>
        <dbReference type="SAM" id="SignalP"/>
    </source>
</evidence>
<evidence type="ECO:0000256" key="2">
    <source>
        <dbReference type="ARBA" id="ARBA00005722"/>
    </source>
</evidence>
<feature type="chain" id="PRO_5011613562" evidence="6">
    <location>
        <begin position="28"/>
        <end position="272"/>
    </location>
</feature>
<dbReference type="PANTHER" id="PTHR38776:SF1">
    <property type="entry name" value="MLTA-INTERACTING PROTEIN-RELATED"/>
    <property type="match status" value="1"/>
</dbReference>
<keyword evidence="5" id="KW-0998">Cell outer membrane</keyword>
<comment type="subcellular location">
    <subcellularLocation>
        <location evidence="1">Cell outer membrane</location>
    </subcellularLocation>
</comment>
<organism evidence="7 8">
    <name type="scientific">Paraburkholderia aspalathi</name>
    <dbReference type="NCBI Taxonomy" id="1324617"/>
    <lineage>
        <taxon>Bacteria</taxon>
        <taxon>Pseudomonadati</taxon>
        <taxon>Pseudomonadota</taxon>
        <taxon>Betaproteobacteria</taxon>
        <taxon>Burkholderiales</taxon>
        <taxon>Burkholderiaceae</taxon>
        <taxon>Paraburkholderia</taxon>
    </lineage>
</organism>
<evidence type="ECO:0000256" key="4">
    <source>
        <dbReference type="ARBA" id="ARBA00023136"/>
    </source>
</evidence>
<dbReference type="PANTHER" id="PTHR38776">
    <property type="entry name" value="MLTA-INTERACTING PROTEIN-RELATED"/>
    <property type="match status" value="1"/>
</dbReference>
<sequence length="272" mass="29669">MNKRFRRRHHLLLAVASVALYSGSVRADDDGAGPPNPDDSGLTVLSSATNVTHWGLGAAAGIEAAAYKGYGTKYTPIPLILFDNKWVHAFGTSVDLKLGNWAGVSVALRGRFAIGDGYKGSDAPILNGMQDRNWAFWYGPALEWHTAFGTLSGDFLEGGNKGQRATIDFGKAIDYGRFSIEPHAGVEWLSSKYVDYYYGVRQSEVRAGRPAYSGKSTYNMSIGMRVDYHFTQHQGMILDVGVSHAGGGITDSPLVGKRYIPEVKIGYLYQFN</sequence>
<dbReference type="AlphaFoldDB" id="A0A1I7BFC7"/>
<dbReference type="Pfam" id="PF06629">
    <property type="entry name" value="MipA"/>
    <property type="match status" value="1"/>
</dbReference>
<dbReference type="OrthoDB" id="8562138at2"/>
<evidence type="ECO:0000256" key="3">
    <source>
        <dbReference type="ARBA" id="ARBA00022729"/>
    </source>
</evidence>
<gene>
    <name evidence="7" type="ORF">SAMN05192563_1004429</name>
</gene>
<dbReference type="Proteomes" id="UP000198844">
    <property type="component" value="Unassembled WGS sequence"/>
</dbReference>
<evidence type="ECO:0000313" key="8">
    <source>
        <dbReference type="Proteomes" id="UP000198844"/>
    </source>
</evidence>
<name>A0A1I7BFC7_9BURK</name>
<dbReference type="RefSeq" id="WP_093634002.1">
    <property type="nucleotide sequence ID" value="NZ_FPBH01000004.1"/>
</dbReference>
<proteinExistence type="inferred from homology"/>
<keyword evidence="3 6" id="KW-0732">Signal</keyword>
<dbReference type="GO" id="GO:0009279">
    <property type="term" value="C:cell outer membrane"/>
    <property type="evidence" value="ECO:0007669"/>
    <property type="project" value="UniProtKB-SubCell"/>
</dbReference>
<evidence type="ECO:0000256" key="5">
    <source>
        <dbReference type="ARBA" id="ARBA00023237"/>
    </source>
</evidence>
<reference evidence="7 8" key="1">
    <citation type="submission" date="2016-10" db="EMBL/GenBank/DDBJ databases">
        <authorList>
            <person name="de Groot N.N."/>
        </authorList>
    </citation>
    <scope>NUCLEOTIDE SEQUENCE [LARGE SCALE GENOMIC DNA]</scope>
    <source>
        <strain evidence="7 8">LMG 27731</strain>
    </source>
</reference>
<dbReference type="InterPro" id="IPR010583">
    <property type="entry name" value="MipA"/>
</dbReference>
<evidence type="ECO:0000313" key="7">
    <source>
        <dbReference type="EMBL" id="SFT85822.1"/>
    </source>
</evidence>
<accession>A0A1I7BFC7</accession>
<keyword evidence="4" id="KW-0472">Membrane</keyword>
<comment type="similarity">
    <text evidence="2">Belongs to the MipA/OmpV family.</text>
</comment>
<protein>
    <submittedName>
        <fullName evidence="7">Outer membrane protein</fullName>
    </submittedName>
</protein>
<feature type="signal peptide" evidence="6">
    <location>
        <begin position="1"/>
        <end position="27"/>
    </location>
</feature>
<evidence type="ECO:0000256" key="1">
    <source>
        <dbReference type="ARBA" id="ARBA00004442"/>
    </source>
</evidence>
<dbReference type="EMBL" id="FPBH01000004">
    <property type="protein sequence ID" value="SFT85822.1"/>
    <property type="molecule type" value="Genomic_DNA"/>
</dbReference>